<evidence type="ECO:0000313" key="2">
    <source>
        <dbReference type="EMBL" id="KAK5852958.1"/>
    </source>
</evidence>
<name>A0AAN8AAK4_ELEMC</name>
<sequence length="97" mass="11315">MQVSGWTGRTGQLQLQAERKRTSVKRRDTDQEGMRSGQRTTVRKHFMADVKQLESLWVVTKGALCVYDWIHVCVRVIQRQREQNRTAPVGSAWWSID</sequence>
<proteinExistence type="predicted"/>
<organism evidence="2 3">
    <name type="scientific">Eleginops maclovinus</name>
    <name type="common">Patagonian blennie</name>
    <name type="synonym">Eleginus maclovinus</name>
    <dbReference type="NCBI Taxonomy" id="56733"/>
    <lineage>
        <taxon>Eukaryota</taxon>
        <taxon>Metazoa</taxon>
        <taxon>Chordata</taxon>
        <taxon>Craniata</taxon>
        <taxon>Vertebrata</taxon>
        <taxon>Euteleostomi</taxon>
        <taxon>Actinopterygii</taxon>
        <taxon>Neopterygii</taxon>
        <taxon>Teleostei</taxon>
        <taxon>Neoteleostei</taxon>
        <taxon>Acanthomorphata</taxon>
        <taxon>Eupercaria</taxon>
        <taxon>Perciformes</taxon>
        <taxon>Notothenioidei</taxon>
        <taxon>Eleginopidae</taxon>
        <taxon>Eleginops</taxon>
    </lineage>
</organism>
<protein>
    <submittedName>
        <fullName evidence="2">Uncharacterized protein</fullName>
    </submittedName>
</protein>
<feature type="region of interest" description="Disordered" evidence="1">
    <location>
        <begin position="1"/>
        <end position="40"/>
    </location>
</feature>
<accession>A0AAN8AAK4</accession>
<evidence type="ECO:0000256" key="1">
    <source>
        <dbReference type="SAM" id="MobiDB-lite"/>
    </source>
</evidence>
<evidence type="ECO:0000313" key="3">
    <source>
        <dbReference type="Proteomes" id="UP001346869"/>
    </source>
</evidence>
<reference evidence="2 3" key="2">
    <citation type="journal article" date="2023" name="Mol. Biol. Evol.">
        <title>Genomics of Secondarily Temperate Adaptation in the Only Non-Antarctic Icefish.</title>
        <authorList>
            <person name="Rivera-Colon A.G."/>
            <person name="Rayamajhi N."/>
            <person name="Minhas B.F."/>
            <person name="Madrigal G."/>
            <person name="Bilyk K.T."/>
            <person name="Yoon V."/>
            <person name="Hune M."/>
            <person name="Gregory S."/>
            <person name="Cheng C.H.C."/>
            <person name="Catchen J.M."/>
        </authorList>
    </citation>
    <scope>NUCLEOTIDE SEQUENCE [LARGE SCALE GENOMIC DNA]</scope>
    <source>
        <strain evidence="2">JMC-PN-2008</strain>
    </source>
</reference>
<feature type="compositionally biased region" description="Basic and acidic residues" evidence="1">
    <location>
        <begin position="17"/>
        <end position="33"/>
    </location>
</feature>
<reference evidence="2 3" key="1">
    <citation type="journal article" date="2023" name="Genes (Basel)">
        <title>Chromosome-Level Genome Assembly and Circadian Gene Repertoire of the Patagonia Blennie Eleginops maclovinus-The Closest Ancestral Proxy of Antarctic Cryonotothenioids.</title>
        <authorList>
            <person name="Cheng C.C."/>
            <person name="Rivera-Colon A.G."/>
            <person name="Minhas B.F."/>
            <person name="Wilson L."/>
            <person name="Rayamajhi N."/>
            <person name="Vargas-Chacoff L."/>
            <person name="Catchen J.M."/>
        </authorList>
    </citation>
    <scope>NUCLEOTIDE SEQUENCE [LARGE SCALE GENOMIC DNA]</scope>
    <source>
        <strain evidence="2">JMC-PN-2008</strain>
    </source>
</reference>
<comment type="caution">
    <text evidence="2">The sequence shown here is derived from an EMBL/GenBank/DDBJ whole genome shotgun (WGS) entry which is preliminary data.</text>
</comment>
<feature type="compositionally biased region" description="Polar residues" evidence="1">
    <location>
        <begin position="1"/>
        <end position="15"/>
    </location>
</feature>
<gene>
    <name evidence="2" type="ORF">PBY51_006788</name>
</gene>
<dbReference type="EMBL" id="JAUZQC010000020">
    <property type="protein sequence ID" value="KAK5852958.1"/>
    <property type="molecule type" value="Genomic_DNA"/>
</dbReference>
<keyword evidence="3" id="KW-1185">Reference proteome</keyword>
<dbReference type="AlphaFoldDB" id="A0AAN8AAK4"/>
<dbReference type="Proteomes" id="UP001346869">
    <property type="component" value="Unassembled WGS sequence"/>
</dbReference>